<evidence type="ECO:0000313" key="1">
    <source>
        <dbReference type="EMBL" id="TRY89173.1"/>
    </source>
</evidence>
<organism evidence="1 2">
    <name type="scientific">Danionella cerebrum</name>
    <dbReference type="NCBI Taxonomy" id="2873325"/>
    <lineage>
        <taxon>Eukaryota</taxon>
        <taxon>Metazoa</taxon>
        <taxon>Chordata</taxon>
        <taxon>Craniata</taxon>
        <taxon>Vertebrata</taxon>
        <taxon>Euteleostomi</taxon>
        <taxon>Actinopterygii</taxon>
        <taxon>Neopterygii</taxon>
        <taxon>Teleostei</taxon>
        <taxon>Ostariophysi</taxon>
        <taxon>Cypriniformes</taxon>
        <taxon>Danionidae</taxon>
        <taxon>Danioninae</taxon>
        <taxon>Danionella</taxon>
    </lineage>
</organism>
<accession>A0A553QGW4</accession>
<reference evidence="1 2" key="1">
    <citation type="journal article" date="2019" name="Sci. Data">
        <title>Hybrid genome assembly and annotation of Danionella translucida.</title>
        <authorList>
            <person name="Kadobianskyi M."/>
            <person name="Schulze L."/>
            <person name="Schuelke M."/>
            <person name="Judkewitz B."/>
        </authorList>
    </citation>
    <scope>NUCLEOTIDE SEQUENCE [LARGE SCALE GENOMIC DNA]</scope>
    <source>
        <strain evidence="1 2">Bolton</strain>
    </source>
</reference>
<dbReference type="AlphaFoldDB" id="A0A553QGW4"/>
<gene>
    <name evidence="1" type="ORF">DNTS_018084</name>
</gene>
<comment type="caution">
    <text evidence="1">The sequence shown here is derived from an EMBL/GenBank/DDBJ whole genome shotgun (WGS) entry which is preliminary data.</text>
</comment>
<keyword evidence="2" id="KW-1185">Reference proteome</keyword>
<sequence length="79" mass="8750">MHHEKSVKLTECLCVEAEEQLSAEEAPAPVKMRSLTLLNKALALPLPSQTSIRSGALETRFSGWKSWHALDKSPASSYR</sequence>
<name>A0A553QGW4_9TELE</name>
<proteinExistence type="predicted"/>
<protein>
    <submittedName>
        <fullName evidence="1">Uncharacterized protein</fullName>
    </submittedName>
</protein>
<dbReference type="EMBL" id="SRMA01025997">
    <property type="protein sequence ID" value="TRY89173.1"/>
    <property type="molecule type" value="Genomic_DNA"/>
</dbReference>
<evidence type="ECO:0000313" key="2">
    <source>
        <dbReference type="Proteomes" id="UP000316079"/>
    </source>
</evidence>
<dbReference type="Proteomes" id="UP000316079">
    <property type="component" value="Unassembled WGS sequence"/>
</dbReference>